<dbReference type="KEGG" id="omr:OXIME_001640"/>
<organism evidence="1 2">
    <name type="scientific">Oxyplasma meridianum</name>
    <dbReference type="NCBI Taxonomy" id="3073602"/>
    <lineage>
        <taxon>Archaea</taxon>
        <taxon>Methanobacteriati</taxon>
        <taxon>Thermoplasmatota</taxon>
        <taxon>Thermoplasmata</taxon>
        <taxon>Thermoplasmatales</taxon>
        <taxon>Thermoplasmataceae</taxon>
        <taxon>Oxyplasma</taxon>
    </lineage>
</organism>
<reference evidence="1 2" key="1">
    <citation type="submission" date="2023-09" db="EMBL/GenBank/DDBJ databases">
        <authorList>
            <person name="Golyshina O.V."/>
            <person name="Lunev E.A."/>
            <person name="Bargiela R."/>
            <person name="Gaines M.C."/>
            <person name="Daum B."/>
            <person name="Bale N.J."/>
            <person name="Koenen M."/>
            <person name="Sinninghe Damst J.S."/>
            <person name="Yakimov M."/>
            <person name="Golyshin P.N."/>
        </authorList>
    </citation>
    <scope>NUCLEOTIDE SEQUENCE [LARGE SCALE GENOMIC DNA]</scope>
    <source>
        <strain evidence="1 2">M1</strain>
    </source>
</reference>
<dbReference type="RefSeq" id="WP_393971366.1">
    <property type="nucleotide sequence ID" value="NZ_CP133772.1"/>
</dbReference>
<proteinExistence type="predicted"/>
<name>A0AAX4NI36_9ARCH</name>
<evidence type="ECO:0008006" key="3">
    <source>
        <dbReference type="Google" id="ProtNLM"/>
    </source>
</evidence>
<evidence type="ECO:0000313" key="2">
    <source>
        <dbReference type="Proteomes" id="UP001451606"/>
    </source>
</evidence>
<protein>
    <recommendedName>
        <fullName evidence="3">DUF2383 domain-containing protein</fullName>
    </recommendedName>
</protein>
<evidence type="ECO:0000313" key="1">
    <source>
        <dbReference type="EMBL" id="WYY01044.1"/>
    </source>
</evidence>
<dbReference type="AlphaFoldDB" id="A0AAX4NI36"/>
<gene>
    <name evidence="1" type="ORF">OXIME_001640</name>
</gene>
<sequence length="155" mass="18359">MASMESVKSKLEILAIEEDKLANKYHDMMLDTNLSNIRMFLEAFVKAREEFSRDIYNFLNNKYVINNENKTLRKLYDIQATRHLISKEKIDPNSLQNVLLYISKAETETFSSYEAILSDMEESSMKEKFSNIVERRKRVMLKADNIYHDMIETRV</sequence>
<dbReference type="EMBL" id="CP133772">
    <property type="protein sequence ID" value="WYY01044.1"/>
    <property type="molecule type" value="Genomic_DNA"/>
</dbReference>
<dbReference type="Proteomes" id="UP001451606">
    <property type="component" value="Chromosome"/>
</dbReference>
<accession>A0AAX4NI36</accession>
<dbReference type="GeneID" id="95968378"/>
<keyword evidence="2" id="KW-1185">Reference proteome</keyword>